<sequence length="59" mass="6691">MVRWRSDRNEVVGRVRVTMPARAGEGYFKDHPARPRLHASPSGRYCAAVLYEPGESTDM</sequence>
<name>A0ABQ5R9U0_9ACTN</name>
<keyword evidence="2" id="KW-1185">Reference proteome</keyword>
<proteinExistence type="predicted"/>
<accession>A0ABQ5R9U0</accession>
<protein>
    <submittedName>
        <fullName evidence="1">Uncharacterized protein</fullName>
    </submittedName>
</protein>
<gene>
    <name evidence="1" type="ORF">Pa4123_88120</name>
</gene>
<comment type="caution">
    <text evidence="1">The sequence shown here is derived from an EMBL/GenBank/DDBJ whole genome shotgun (WGS) entry which is preliminary data.</text>
</comment>
<dbReference type="RefSeq" id="WP_281905835.1">
    <property type="nucleotide sequence ID" value="NZ_BSDI01000088.1"/>
</dbReference>
<evidence type="ECO:0000313" key="2">
    <source>
        <dbReference type="Proteomes" id="UP001144280"/>
    </source>
</evidence>
<dbReference type="EMBL" id="BSDI01000088">
    <property type="protein sequence ID" value="GLI03534.1"/>
    <property type="molecule type" value="Genomic_DNA"/>
</dbReference>
<reference evidence="1" key="1">
    <citation type="submission" date="2022-12" db="EMBL/GenBank/DDBJ databases">
        <title>New Phytohabitans aurantiacus sp. RD004123 nov., an actinomycete isolated from soil.</title>
        <authorList>
            <person name="Triningsih D.W."/>
            <person name="Harunari E."/>
            <person name="Igarashi Y."/>
        </authorList>
    </citation>
    <scope>NUCLEOTIDE SEQUENCE</scope>
    <source>
        <strain evidence="1">RD004123</strain>
    </source>
</reference>
<evidence type="ECO:0000313" key="1">
    <source>
        <dbReference type="EMBL" id="GLI03534.1"/>
    </source>
</evidence>
<organism evidence="1 2">
    <name type="scientific">Phytohabitans aurantiacus</name>
    <dbReference type="NCBI Taxonomy" id="3016789"/>
    <lineage>
        <taxon>Bacteria</taxon>
        <taxon>Bacillati</taxon>
        <taxon>Actinomycetota</taxon>
        <taxon>Actinomycetes</taxon>
        <taxon>Micromonosporales</taxon>
        <taxon>Micromonosporaceae</taxon>
    </lineage>
</organism>
<dbReference type="Proteomes" id="UP001144280">
    <property type="component" value="Unassembled WGS sequence"/>
</dbReference>